<protein>
    <recommendedName>
        <fullName evidence="3">DNA-directed RNA polymerase RpoA/D/Rpb3-type domain-containing protein</fullName>
    </recommendedName>
</protein>
<accession>A0A932DSG1</accession>
<dbReference type="AlphaFoldDB" id="A0A932DSG1"/>
<dbReference type="Pfam" id="PF01193">
    <property type="entry name" value="RNA_pol_L"/>
    <property type="match status" value="1"/>
</dbReference>
<dbReference type="InterPro" id="IPR011263">
    <property type="entry name" value="DNA-dir_RNA_pol_RpoA/D/Rpb3"/>
</dbReference>
<evidence type="ECO:0000256" key="1">
    <source>
        <dbReference type="ARBA" id="ARBA00022478"/>
    </source>
</evidence>
<organism evidence="4 5">
    <name type="scientific">Candidatus Sungiibacteriota bacterium</name>
    <dbReference type="NCBI Taxonomy" id="2750080"/>
    <lineage>
        <taxon>Bacteria</taxon>
        <taxon>Candidatus Sungiibacteriota</taxon>
    </lineage>
</organism>
<dbReference type="GO" id="GO:0003899">
    <property type="term" value="F:DNA-directed RNA polymerase activity"/>
    <property type="evidence" value="ECO:0007669"/>
    <property type="project" value="InterPro"/>
</dbReference>
<feature type="domain" description="DNA-directed RNA polymerase RpoA/D/Rpb3-type" evidence="3">
    <location>
        <begin position="29"/>
        <end position="98"/>
    </location>
</feature>
<dbReference type="Gene3D" id="3.30.1360.10">
    <property type="entry name" value="RNA polymerase, RBP11-like subunit"/>
    <property type="match status" value="1"/>
</dbReference>
<gene>
    <name evidence="4" type="ORF">HYV66_01245</name>
</gene>
<keyword evidence="1" id="KW-0240">DNA-directed RNA polymerase</keyword>
<keyword evidence="2" id="KW-0804">Transcription</keyword>
<dbReference type="SUPFAM" id="SSF56553">
    <property type="entry name" value="Insert subdomain of RNA polymerase alpha subunit"/>
    <property type="match status" value="1"/>
</dbReference>
<dbReference type="GO" id="GO:0006351">
    <property type="term" value="P:DNA-templated transcription"/>
    <property type="evidence" value="ECO:0007669"/>
    <property type="project" value="InterPro"/>
</dbReference>
<dbReference type="GO" id="GO:0046983">
    <property type="term" value="F:protein dimerization activity"/>
    <property type="evidence" value="ECO:0007669"/>
    <property type="project" value="InterPro"/>
</dbReference>
<comment type="caution">
    <text evidence="4">The sequence shown here is derived from an EMBL/GenBank/DDBJ whole genome shotgun (WGS) entry which is preliminary data.</text>
</comment>
<sequence length="105" mass="11632">MQKFSLPQQPKVVNRDGNLAIIEIDSLYPGYGTTLGNAIRRVLLSSIPGAAITSVKITGVDHEFSTIPNVMEDVIHLLLNLKQVRFKVYAEENIVIKLSVKGEKK</sequence>
<dbReference type="SUPFAM" id="SSF55257">
    <property type="entry name" value="RBP11-like subunits of RNA polymerase"/>
    <property type="match status" value="1"/>
</dbReference>
<dbReference type="InterPro" id="IPR036603">
    <property type="entry name" value="RBP11-like"/>
</dbReference>
<dbReference type="InterPro" id="IPR036643">
    <property type="entry name" value="RNApol_insert_sf"/>
</dbReference>
<evidence type="ECO:0000313" key="5">
    <source>
        <dbReference type="Proteomes" id="UP000709672"/>
    </source>
</evidence>
<evidence type="ECO:0000259" key="3">
    <source>
        <dbReference type="Pfam" id="PF01193"/>
    </source>
</evidence>
<dbReference type="GO" id="GO:0000428">
    <property type="term" value="C:DNA-directed RNA polymerase complex"/>
    <property type="evidence" value="ECO:0007669"/>
    <property type="project" value="UniProtKB-KW"/>
</dbReference>
<dbReference type="Gene3D" id="2.170.120.12">
    <property type="entry name" value="DNA-directed RNA polymerase, insert domain"/>
    <property type="match status" value="1"/>
</dbReference>
<dbReference type="EMBL" id="JACPHQ010000015">
    <property type="protein sequence ID" value="MBI2465839.1"/>
    <property type="molecule type" value="Genomic_DNA"/>
</dbReference>
<dbReference type="Proteomes" id="UP000709672">
    <property type="component" value="Unassembled WGS sequence"/>
</dbReference>
<proteinExistence type="predicted"/>
<evidence type="ECO:0000256" key="2">
    <source>
        <dbReference type="ARBA" id="ARBA00023163"/>
    </source>
</evidence>
<name>A0A932DSG1_9BACT</name>
<reference evidence="4" key="1">
    <citation type="submission" date="2020-07" db="EMBL/GenBank/DDBJ databases">
        <title>Huge and variable diversity of episymbiotic CPR bacteria and DPANN archaea in groundwater ecosystems.</title>
        <authorList>
            <person name="He C.Y."/>
            <person name="Keren R."/>
            <person name="Whittaker M."/>
            <person name="Farag I.F."/>
            <person name="Doudna J."/>
            <person name="Cate J.H.D."/>
            <person name="Banfield J.F."/>
        </authorList>
    </citation>
    <scope>NUCLEOTIDE SEQUENCE</scope>
    <source>
        <strain evidence="4">NC_groundwater_418_Ag_B-0.1um_45_10</strain>
    </source>
</reference>
<evidence type="ECO:0000313" key="4">
    <source>
        <dbReference type="EMBL" id="MBI2465839.1"/>
    </source>
</evidence>